<dbReference type="AlphaFoldDB" id="A0A0B2UIA7"/>
<evidence type="ECO:0000256" key="12">
    <source>
        <dbReference type="SAM" id="Coils"/>
    </source>
</evidence>
<feature type="coiled-coil region" evidence="12">
    <location>
        <begin position="140"/>
        <end position="181"/>
    </location>
</feature>
<reference evidence="14 15" key="1">
    <citation type="journal article" date="2014" name="MBio">
        <title>The Ordospora colligata genome; evolution of extreme reduction in microsporidia and host-to-parasite horizontal gene transfer.</title>
        <authorList>
            <person name="Pombert J.-F."/>
            <person name="Haag K.L."/>
            <person name="Beidas S."/>
            <person name="Ebert D."/>
            <person name="Keeling P.J."/>
        </authorList>
    </citation>
    <scope>NUCLEOTIDE SEQUENCE [LARGE SCALE GENOMIC DNA]</scope>
    <source>
        <strain evidence="14 15">OC4</strain>
    </source>
</reference>
<evidence type="ECO:0000313" key="15">
    <source>
        <dbReference type="Proteomes" id="UP000031056"/>
    </source>
</evidence>
<evidence type="ECO:0000256" key="11">
    <source>
        <dbReference type="ARBA" id="ARBA00023328"/>
    </source>
</evidence>
<keyword evidence="5" id="KW-0132">Cell division</keyword>
<dbReference type="Proteomes" id="UP000031056">
    <property type="component" value="Unassembled WGS sequence"/>
</dbReference>
<proteinExistence type="inferred from homology"/>
<feature type="coiled-coil region" evidence="12">
    <location>
        <begin position="297"/>
        <end position="331"/>
    </location>
</feature>
<dbReference type="GO" id="GO:0005634">
    <property type="term" value="C:nucleus"/>
    <property type="evidence" value="ECO:0007669"/>
    <property type="project" value="UniProtKB-SubCell"/>
</dbReference>
<dbReference type="Pfam" id="PF03800">
    <property type="entry name" value="Nuf2"/>
    <property type="match status" value="1"/>
</dbReference>
<dbReference type="PANTHER" id="PTHR21650">
    <property type="entry name" value="MEMBRALIN/KINETOCHORE PROTEIN NUF2"/>
    <property type="match status" value="1"/>
</dbReference>
<gene>
    <name evidence="14" type="ORF">M896_110020</name>
</gene>
<dbReference type="Gene3D" id="1.10.418.60">
    <property type="entry name" value="Ncd80 complex, Nuf2 subunit"/>
    <property type="match status" value="1"/>
</dbReference>
<dbReference type="GO" id="GO:0051383">
    <property type="term" value="P:kinetochore organization"/>
    <property type="evidence" value="ECO:0007669"/>
    <property type="project" value="TreeGrafter"/>
</dbReference>
<dbReference type="GO" id="GO:0051315">
    <property type="term" value="P:attachment of mitotic spindle microtubules to kinetochore"/>
    <property type="evidence" value="ECO:0007669"/>
    <property type="project" value="TreeGrafter"/>
</dbReference>
<dbReference type="GO" id="GO:0007052">
    <property type="term" value="P:mitotic spindle organization"/>
    <property type="evidence" value="ECO:0007669"/>
    <property type="project" value="TreeGrafter"/>
</dbReference>
<evidence type="ECO:0000256" key="5">
    <source>
        <dbReference type="ARBA" id="ARBA00022618"/>
    </source>
</evidence>
<dbReference type="EMBL" id="JOKQ01000011">
    <property type="protein sequence ID" value="KHN68974.1"/>
    <property type="molecule type" value="Genomic_DNA"/>
</dbReference>
<keyword evidence="10" id="KW-0131">Cell cycle</keyword>
<evidence type="ECO:0000256" key="7">
    <source>
        <dbReference type="ARBA" id="ARBA00022838"/>
    </source>
</evidence>
<evidence type="ECO:0000259" key="13">
    <source>
        <dbReference type="Pfam" id="PF03800"/>
    </source>
</evidence>
<keyword evidence="4" id="KW-0158">Chromosome</keyword>
<protein>
    <submittedName>
        <fullName evidence="14">Ndc80p-complex mitotic spindle protein</fullName>
    </submittedName>
</protein>
<dbReference type="GO" id="GO:0031262">
    <property type="term" value="C:Ndc80 complex"/>
    <property type="evidence" value="ECO:0007669"/>
    <property type="project" value="InterPro"/>
</dbReference>
<evidence type="ECO:0000256" key="10">
    <source>
        <dbReference type="ARBA" id="ARBA00023306"/>
    </source>
</evidence>
<keyword evidence="9" id="KW-0539">Nucleus</keyword>
<dbReference type="GO" id="GO:0051301">
    <property type="term" value="P:cell division"/>
    <property type="evidence" value="ECO:0007669"/>
    <property type="project" value="UniProtKB-KW"/>
</dbReference>
<feature type="coiled-coil region" evidence="12">
    <location>
        <begin position="357"/>
        <end position="384"/>
    </location>
</feature>
<dbReference type="Gene3D" id="1.10.287.1490">
    <property type="match status" value="1"/>
</dbReference>
<organism evidence="14 15">
    <name type="scientific">Ordospora colligata OC4</name>
    <dbReference type="NCBI Taxonomy" id="1354746"/>
    <lineage>
        <taxon>Eukaryota</taxon>
        <taxon>Fungi</taxon>
        <taxon>Fungi incertae sedis</taxon>
        <taxon>Microsporidia</taxon>
        <taxon>Ordosporidae</taxon>
        <taxon>Ordospora</taxon>
    </lineage>
</organism>
<dbReference type="STRING" id="1354746.A0A0B2UIA7"/>
<evidence type="ECO:0000256" key="4">
    <source>
        <dbReference type="ARBA" id="ARBA00022454"/>
    </source>
</evidence>
<sequence length="442" mass="51139">MQKAIRSVYMVPDLPVKDIVQYFNEMEIGMKVSDILKPTVQSTQKIYEILLDVYCGIRVADIAARMSEVENTVAYEESLTYVLLQKKMAWFLAKIGFDGFGLKDLGPDSKRLIAILSVVVNFSMFRDNKRHVYERVCQMNDEKLLLKNEIEDKVNDAKKELERCERQVKKSQEEERGIVNEIALLESELKEFYKHQRALVQETERAKAERDDHSDKLSSLKLMVLNITQEITCLKTQVVSDPTKLMELLEEMRCLIVKEGDVIRGLEAKKIGMKEKIEFTGLVKCDVMKAITLAIANKDADKVIERTNREISELEAQVKNIDSGINALKIRLSHVNRQISHIESKIFNLQDNDKRCSEEISEKLERLKSNYSAVSEERDVMRKRIEENVKLAKNIEYEIVKKKNEHMNDVIAVQSTLCRLKDNIFNYFAEAKGMIEKEMSNN</sequence>
<dbReference type="HOGENOM" id="CLU_025461_1_1_1"/>
<keyword evidence="6" id="KW-0498">Mitosis</keyword>
<comment type="subcellular location">
    <subcellularLocation>
        <location evidence="2">Chromosome</location>
        <location evidence="2">Centromere</location>
        <location evidence="2">Kinetochore</location>
    </subcellularLocation>
    <subcellularLocation>
        <location evidence="1">Nucleus</location>
    </subcellularLocation>
</comment>
<name>A0A0B2UIA7_9MICR</name>
<dbReference type="VEuPathDB" id="MicrosporidiaDB:M896_110020"/>
<keyword evidence="15" id="KW-1185">Reference proteome</keyword>
<evidence type="ECO:0000313" key="14">
    <source>
        <dbReference type="EMBL" id="KHN68974.1"/>
    </source>
</evidence>
<comment type="similarity">
    <text evidence="3">Belongs to the NUF2 family.</text>
</comment>
<evidence type="ECO:0000256" key="8">
    <source>
        <dbReference type="ARBA" id="ARBA00023054"/>
    </source>
</evidence>
<dbReference type="FunCoup" id="A0A0B2UIA7">
    <property type="interactions" value="20"/>
</dbReference>
<dbReference type="InterPro" id="IPR038275">
    <property type="entry name" value="Nuf2_N_sf"/>
</dbReference>
<dbReference type="GeneID" id="26262473"/>
<dbReference type="InterPro" id="IPR005549">
    <property type="entry name" value="Kinetochore_Nuf2_N"/>
</dbReference>
<feature type="domain" description="Kinetochore protein Nuf2 N-terminal" evidence="13">
    <location>
        <begin position="9"/>
        <end position="139"/>
    </location>
</feature>
<dbReference type="InParanoid" id="A0A0B2UIA7"/>
<dbReference type="RefSeq" id="XP_014563016.1">
    <property type="nucleotide sequence ID" value="XM_014707530.1"/>
</dbReference>
<dbReference type="GO" id="GO:0044877">
    <property type="term" value="F:protein-containing complex binding"/>
    <property type="evidence" value="ECO:0007669"/>
    <property type="project" value="TreeGrafter"/>
</dbReference>
<keyword evidence="7" id="KW-0995">Kinetochore</keyword>
<evidence type="ECO:0000256" key="1">
    <source>
        <dbReference type="ARBA" id="ARBA00004123"/>
    </source>
</evidence>
<dbReference type="OrthoDB" id="8194677at2759"/>
<keyword evidence="11" id="KW-0137">Centromere</keyword>
<evidence type="ECO:0000256" key="2">
    <source>
        <dbReference type="ARBA" id="ARBA00004629"/>
    </source>
</evidence>
<keyword evidence="8 12" id="KW-0175">Coiled coil</keyword>
<evidence type="ECO:0000256" key="3">
    <source>
        <dbReference type="ARBA" id="ARBA00005498"/>
    </source>
</evidence>
<evidence type="ECO:0000256" key="6">
    <source>
        <dbReference type="ARBA" id="ARBA00022776"/>
    </source>
</evidence>
<dbReference type="PANTHER" id="PTHR21650:SF2">
    <property type="entry name" value="KINETOCHORE PROTEIN NUF2"/>
    <property type="match status" value="1"/>
</dbReference>
<evidence type="ECO:0000256" key="9">
    <source>
        <dbReference type="ARBA" id="ARBA00023242"/>
    </source>
</evidence>
<accession>A0A0B2UIA7</accession>
<dbReference type="GO" id="GO:0045132">
    <property type="term" value="P:meiotic chromosome segregation"/>
    <property type="evidence" value="ECO:0007669"/>
    <property type="project" value="TreeGrafter"/>
</dbReference>
<comment type="caution">
    <text evidence="14">The sequence shown here is derived from an EMBL/GenBank/DDBJ whole genome shotgun (WGS) entry which is preliminary data.</text>
</comment>